<dbReference type="PROSITE" id="PS50181">
    <property type="entry name" value="FBOX"/>
    <property type="match status" value="1"/>
</dbReference>
<dbReference type="OrthoDB" id="680793at2759"/>
<accession>A0A4D6NH50</accession>
<dbReference type="Pfam" id="PF24758">
    <property type="entry name" value="LRR_At5g56370"/>
    <property type="match status" value="1"/>
</dbReference>
<dbReference type="PANTHER" id="PTHR31900">
    <property type="entry name" value="F-BOX/RNI SUPERFAMILY PROTEIN-RELATED"/>
    <property type="match status" value="1"/>
</dbReference>
<dbReference type="Proteomes" id="UP000501690">
    <property type="component" value="Linkage Group LG10"/>
</dbReference>
<dbReference type="PANTHER" id="PTHR31900:SF34">
    <property type="entry name" value="EMB|CAB62440.1-RELATED"/>
    <property type="match status" value="1"/>
</dbReference>
<dbReference type="Gramene" id="Vigun05g133100.1.v1.2">
    <property type="protein sequence ID" value="Vigun05g133100.1.v1.2"/>
    <property type="gene ID" value="Vigun05g133100.v1.2"/>
</dbReference>
<evidence type="ECO:0000313" key="2">
    <source>
        <dbReference type="EMBL" id="QCE11515.1"/>
    </source>
</evidence>
<dbReference type="Pfam" id="PF00646">
    <property type="entry name" value="F-box"/>
    <property type="match status" value="1"/>
</dbReference>
<organism evidence="2 3">
    <name type="scientific">Vigna unguiculata</name>
    <name type="common">Cowpea</name>
    <dbReference type="NCBI Taxonomy" id="3917"/>
    <lineage>
        <taxon>Eukaryota</taxon>
        <taxon>Viridiplantae</taxon>
        <taxon>Streptophyta</taxon>
        <taxon>Embryophyta</taxon>
        <taxon>Tracheophyta</taxon>
        <taxon>Spermatophyta</taxon>
        <taxon>Magnoliopsida</taxon>
        <taxon>eudicotyledons</taxon>
        <taxon>Gunneridae</taxon>
        <taxon>Pentapetalae</taxon>
        <taxon>rosids</taxon>
        <taxon>fabids</taxon>
        <taxon>Fabales</taxon>
        <taxon>Fabaceae</taxon>
        <taxon>Papilionoideae</taxon>
        <taxon>50 kb inversion clade</taxon>
        <taxon>NPAAA clade</taxon>
        <taxon>indigoferoid/millettioid clade</taxon>
        <taxon>Phaseoleae</taxon>
        <taxon>Vigna</taxon>
    </lineage>
</organism>
<protein>
    <recommendedName>
        <fullName evidence="1">F-box domain-containing protein</fullName>
    </recommendedName>
</protein>
<proteinExistence type="predicted"/>
<sequence length="508" mass="58386">MAEPSAKILRQTLDGEADNIDRLSALPESVLLSILSRLELKEAAATSVLSTTWRDLFLQLPNIWLNFHIYGNPSDHPRLFHIFTLFANRVLRERNPEAPIRFLKVCVRNFTQRMEEDYTSLLMSAAVAVSTYKVYQFDLRLTCSLLIASLEIAIPPAMFASDTLTSLRLTISAGWDVPENVWLPNVINVHFIPYTLMHENSTQRFLDGCPRLQDLMLMIGIISNYEIKVKTLRMSSSSLKSLRLGWDQMDETETMSIIVKSESLLRLTLSLTGGHKVNVDAPNLSFFSITGEVRELNMTQNSPSIDEAVVDVEYTIQSAIHSQNASTFMRALENARVLDISEGIMKALYDSTSAMPIFRNLYMLRLIPDYYDDVSRSRIQQVLFNLLEHCPNLREIFFEKVMVFDDIHNYIPVNFESAFPPSMVQNLKNLEIFDFRCRNIEYKLVEFFMKNGQSLEIVSLRKDNVRGSWTPNEEGRILSVMTCSEECDILFRHKSESKIIYRRNLDSP</sequence>
<keyword evidence="3" id="KW-1185">Reference proteome</keyword>
<dbReference type="SUPFAM" id="SSF52047">
    <property type="entry name" value="RNI-like"/>
    <property type="match status" value="1"/>
</dbReference>
<dbReference type="Gene3D" id="1.20.1280.50">
    <property type="match status" value="1"/>
</dbReference>
<dbReference type="SUPFAM" id="SSF81383">
    <property type="entry name" value="F-box domain"/>
    <property type="match status" value="1"/>
</dbReference>
<name>A0A4D6NH50_VIGUN</name>
<dbReference type="InterPro" id="IPR050232">
    <property type="entry name" value="FBL13/AtMIF1-like"/>
</dbReference>
<dbReference type="InterPro" id="IPR032675">
    <property type="entry name" value="LRR_dom_sf"/>
</dbReference>
<feature type="domain" description="F-box" evidence="1">
    <location>
        <begin position="20"/>
        <end position="67"/>
    </location>
</feature>
<dbReference type="InterPro" id="IPR036047">
    <property type="entry name" value="F-box-like_dom_sf"/>
</dbReference>
<evidence type="ECO:0000259" key="1">
    <source>
        <dbReference type="PROSITE" id="PS50181"/>
    </source>
</evidence>
<dbReference type="InterPro" id="IPR001810">
    <property type="entry name" value="F-box_dom"/>
</dbReference>
<evidence type="ECO:0000313" key="3">
    <source>
        <dbReference type="Proteomes" id="UP000501690"/>
    </source>
</evidence>
<dbReference type="Gene3D" id="3.80.10.10">
    <property type="entry name" value="Ribonuclease Inhibitor"/>
    <property type="match status" value="1"/>
</dbReference>
<dbReference type="SMART" id="SM00256">
    <property type="entry name" value="FBOX"/>
    <property type="match status" value="1"/>
</dbReference>
<dbReference type="EMBL" id="CP039354">
    <property type="protein sequence ID" value="QCE11515.1"/>
    <property type="molecule type" value="Genomic_DNA"/>
</dbReference>
<gene>
    <name evidence="2" type="ORF">DEO72_LG10g2748</name>
</gene>
<dbReference type="InterPro" id="IPR055411">
    <property type="entry name" value="LRR_FXL15/At3g58940/PEG3-like"/>
</dbReference>
<dbReference type="AlphaFoldDB" id="A0A4D6NH50"/>
<reference evidence="2 3" key="1">
    <citation type="submission" date="2019-04" db="EMBL/GenBank/DDBJ databases">
        <title>An improved genome assembly and genetic linkage map for asparagus bean, Vigna unguiculata ssp. sesquipedialis.</title>
        <authorList>
            <person name="Xia Q."/>
            <person name="Zhang R."/>
            <person name="Dong Y."/>
        </authorList>
    </citation>
    <scope>NUCLEOTIDE SEQUENCE [LARGE SCALE GENOMIC DNA]</scope>
    <source>
        <tissue evidence="2">Leaf</tissue>
    </source>
</reference>